<dbReference type="Proteomes" id="UP000824469">
    <property type="component" value="Unassembled WGS sequence"/>
</dbReference>
<dbReference type="EMBL" id="JAHRHJ020000006">
    <property type="protein sequence ID" value="KAH9313071.1"/>
    <property type="molecule type" value="Genomic_DNA"/>
</dbReference>
<dbReference type="AlphaFoldDB" id="A0AA38L4X7"/>
<dbReference type="InterPro" id="IPR015424">
    <property type="entry name" value="PyrdxlP-dep_Trfase"/>
</dbReference>
<dbReference type="PANTHER" id="PTHR43092:SF2">
    <property type="entry name" value="HERCYNYLCYSTEINE SULFOXIDE LYASE"/>
    <property type="match status" value="1"/>
</dbReference>
<dbReference type="InterPro" id="IPR015421">
    <property type="entry name" value="PyrdxlP-dep_Trfase_major"/>
</dbReference>
<evidence type="ECO:0000313" key="2">
    <source>
        <dbReference type="EMBL" id="KAH9313071.1"/>
    </source>
</evidence>
<comment type="caution">
    <text evidence="2">The sequence shown here is derived from an EMBL/GenBank/DDBJ whole genome shotgun (WGS) entry which is preliminary data.</text>
</comment>
<protein>
    <submittedName>
        <fullName evidence="2">Uncharacterized protein</fullName>
    </submittedName>
</protein>
<name>A0AA38L4X7_TAXCH</name>
<sequence>MMLLNQDVNREKVEPTREQSGYLKKGKIERDLMESFESSDYPDVADGVEETYIIKKEQESKTSAENYNGDETGLIRKEFEHHEKGMSRLNNGSFGSCPASVLESQAKWAGLWLQQPDKFYYGPLQDGILQSRMTVAQIINAEHVDEVSLVDNVTTAVAIVLQQVAWEFAEKRFQKGDVVLMLHYAYGAVKKSIKAYAGRAGAHIIEAKLPFPVGSNEDIIGSFRGAVDISKKND</sequence>
<accession>A0AA38L4X7</accession>
<reference evidence="2 3" key="1">
    <citation type="journal article" date="2021" name="Nat. Plants">
        <title>The Taxus genome provides insights into paclitaxel biosynthesis.</title>
        <authorList>
            <person name="Xiong X."/>
            <person name="Gou J."/>
            <person name="Liao Q."/>
            <person name="Li Y."/>
            <person name="Zhou Q."/>
            <person name="Bi G."/>
            <person name="Li C."/>
            <person name="Du R."/>
            <person name="Wang X."/>
            <person name="Sun T."/>
            <person name="Guo L."/>
            <person name="Liang H."/>
            <person name="Lu P."/>
            <person name="Wu Y."/>
            <person name="Zhang Z."/>
            <person name="Ro D.K."/>
            <person name="Shang Y."/>
            <person name="Huang S."/>
            <person name="Yan J."/>
        </authorList>
    </citation>
    <scope>NUCLEOTIDE SEQUENCE [LARGE SCALE GENOMIC DNA]</scope>
    <source>
        <strain evidence="2">Ta-2019</strain>
    </source>
</reference>
<evidence type="ECO:0000313" key="3">
    <source>
        <dbReference type="Proteomes" id="UP000824469"/>
    </source>
</evidence>
<keyword evidence="3" id="KW-1185">Reference proteome</keyword>
<dbReference type="PANTHER" id="PTHR43092">
    <property type="entry name" value="L-CYSTEINE DESULFHYDRASE"/>
    <property type="match status" value="1"/>
</dbReference>
<dbReference type="Gene3D" id="3.40.640.10">
    <property type="entry name" value="Type I PLP-dependent aspartate aminotransferase-like (Major domain)"/>
    <property type="match status" value="1"/>
</dbReference>
<gene>
    <name evidence="2" type="ORF">KI387_028106</name>
</gene>
<proteinExistence type="predicted"/>
<dbReference type="SUPFAM" id="SSF53383">
    <property type="entry name" value="PLP-dependent transferases"/>
    <property type="match status" value="1"/>
</dbReference>
<evidence type="ECO:0000256" key="1">
    <source>
        <dbReference type="ARBA" id="ARBA00022898"/>
    </source>
</evidence>
<organism evidence="2 3">
    <name type="scientific">Taxus chinensis</name>
    <name type="common">Chinese yew</name>
    <name type="synonym">Taxus wallichiana var. chinensis</name>
    <dbReference type="NCBI Taxonomy" id="29808"/>
    <lineage>
        <taxon>Eukaryota</taxon>
        <taxon>Viridiplantae</taxon>
        <taxon>Streptophyta</taxon>
        <taxon>Embryophyta</taxon>
        <taxon>Tracheophyta</taxon>
        <taxon>Spermatophyta</taxon>
        <taxon>Pinopsida</taxon>
        <taxon>Pinidae</taxon>
        <taxon>Conifers II</taxon>
        <taxon>Cupressales</taxon>
        <taxon>Taxaceae</taxon>
        <taxon>Taxus</taxon>
    </lineage>
</organism>
<keyword evidence="1" id="KW-0663">Pyridoxal phosphate</keyword>